<evidence type="ECO:0000256" key="4">
    <source>
        <dbReference type="ARBA" id="ARBA00022801"/>
    </source>
</evidence>
<dbReference type="CTD" id="31136"/>
<dbReference type="EnsemblMetazoa" id="XM_003243789.4">
    <property type="protein sequence ID" value="XP_003243837.1"/>
    <property type="gene ID" value="LOC100572275"/>
</dbReference>
<dbReference type="GO" id="GO:0003676">
    <property type="term" value="F:nucleic acid binding"/>
    <property type="evidence" value="ECO:0007669"/>
    <property type="project" value="InterPro"/>
</dbReference>
<dbReference type="SUPFAM" id="SSF53098">
    <property type="entry name" value="Ribonuclease H-like"/>
    <property type="match status" value="1"/>
</dbReference>
<dbReference type="InterPro" id="IPR013520">
    <property type="entry name" value="Ribonucl_H"/>
</dbReference>
<dbReference type="InterPro" id="IPR034922">
    <property type="entry name" value="REX1-like_exo"/>
</dbReference>
<dbReference type="Proteomes" id="UP000007819">
    <property type="component" value="Chromosome A1"/>
</dbReference>
<feature type="region of interest" description="Disordered" evidence="7">
    <location>
        <begin position="186"/>
        <end position="312"/>
    </location>
</feature>
<name>A0A8R2A8D1_ACYPI</name>
<dbReference type="PANTHER" id="PTHR12801">
    <property type="entry name" value="RNA EXONUCLEASE REXO1 / RECO3 FAMILY MEMBER-RELATED"/>
    <property type="match status" value="1"/>
</dbReference>
<reference evidence="10" key="1">
    <citation type="submission" date="2010-06" db="EMBL/GenBank/DDBJ databases">
        <authorList>
            <person name="Jiang H."/>
            <person name="Abraham K."/>
            <person name="Ali S."/>
            <person name="Alsbrooks S.L."/>
            <person name="Anim B.N."/>
            <person name="Anosike U.S."/>
            <person name="Attaway T."/>
            <person name="Bandaranaike D.P."/>
            <person name="Battles P.K."/>
            <person name="Bell S.N."/>
            <person name="Bell A.V."/>
            <person name="Beltran B."/>
            <person name="Bickham C."/>
            <person name="Bustamante Y."/>
            <person name="Caleb T."/>
            <person name="Canada A."/>
            <person name="Cardenas V."/>
            <person name="Carter K."/>
            <person name="Chacko J."/>
            <person name="Chandrabose M.N."/>
            <person name="Chavez D."/>
            <person name="Chavez A."/>
            <person name="Chen L."/>
            <person name="Chu H.-S."/>
            <person name="Claassen K.J."/>
            <person name="Cockrell R."/>
            <person name="Collins M."/>
            <person name="Cooper J.A."/>
            <person name="Cree A."/>
            <person name="Curry S.M."/>
            <person name="Da Y."/>
            <person name="Dao M.D."/>
            <person name="Das B."/>
            <person name="Davila M.-L."/>
            <person name="Davy-Carroll L."/>
            <person name="Denson S."/>
            <person name="Dinh H."/>
            <person name="Ebong V.E."/>
            <person name="Edwards J.R."/>
            <person name="Egan A."/>
            <person name="El-Daye J."/>
            <person name="Escobedo L."/>
            <person name="Fernandez S."/>
            <person name="Fernando P.R."/>
            <person name="Flagg N."/>
            <person name="Forbes L.D."/>
            <person name="Fowler R.G."/>
            <person name="Fu Q."/>
            <person name="Gabisi R.A."/>
            <person name="Ganer J."/>
            <person name="Garbino Pronczuk A."/>
            <person name="Garcia R.M."/>
            <person name="Garner T."/>
            <person name="Garrett T.E."/>
            <person name="Gonzalez D.A."/>
            <person name="Hamid H."/>
            <person name="Hawkins E.S."/>
            <person name="Hirani K."/>
            <person name="Hogues M.E."/>
            <person name="Hollins B."/>
            <person name="Hsiao C.-H."/>
            <person name="Jabil R."/>
            <person name="James M.L."/>
            <person name="Jhangiani S.N."/>
            <person name="Johnson B."/>
            <person name="Johnson Q."/>
            <person name="Joshi V."/>
            <person name="Kalu J.B."/>
            <person name="Kam C."/>
            <person name="Kashfia A."/>
            <person name="Keebler J."/>
            <person name="Kisamo H."/>
            <person name="Kovar C.L."/>
            <person name="Lago L.A."/>
            <person name="Lai C.-Y."/>
            <person name="Laidlaw J."/>
            <person name="Lara F."/>
            <person name="Le T.-K."/>
            <person name="Lee S.L."/>
            <person name="Legall F.H."/>
            <person name="Lemon S.J."/>
            <person name="Lewis L.R."/>
            <person name="Li B."/>
            <person name="Liu Y."/>
            <person name="Liu Y.-S."/>
            <person name="Lopez J."/>
            <person name="Lozado R.J."/>
            <person name="Lu J."/>
            <person name="Madu R.C."/>
            <person name="Maheshwari M."/>
            <person name="Maheshwari R."/>
            <person name="Malloy K."/>
            <person name="Martinez E."/>
            <person name="Mathew T."/>
            <person name="Mercado I.C."/>
            <person name="Mercado C."/>
            <person name="Meyer B."/>
            <person name="Montgomery K."/>
            <person name="Morgan M.B."/>
            <person name="Munidasa M."/>
            <person name="Nazareth L.V."/>
            <person name="Nelson J."/>
            <person name="Ng B.M."/>
            <person name="Nguyen N.B."/>
            <person name="Nguyen P.Q."/>
            <person name="Nguyen T."/>
            <person name="Obregon M."/>
            <person name="Okwuonu G.O."/>
            <person name="Onwere C.G."/>
            <person name="Orozco G."/>
            <person name="Parra A."/>
            <person name="Patel S."/>
            <person name="Patil S."/>
            <person name="Perez A."/>
            <person name="Perez Y."/>
            <person name="Pham C."/>
            <person name="Primus E.L."/>
            <person name="Pu L.-L."/>
            <person name="Puazo M."/>
            <person name="Qin X."/>
            <person name="Quiroz J.B."/>
            <person name="Reese J."/>
            <person name="Richards S."/>
            <person name="Rives C.M."/>
            <person name="Robberts R."/>
            <person name="Ruiz S.J."/>
            <person name="Ruiz M.J."/>
            <person name="Santibanez J."/>
            <person name="Schneider B.W."/>
            <person name="Sisson I."/>
            <person name="Smith M."/>
            <person name="Sodergren E."/>
            <person name="Song X.-Z."/>
            <person name="Song B.B."/>
            <person name="Summersgill H."/>
            <person name="Thelus R."/>
            <person name="Thornton R.D."/>
            <person name="Trejos Z.Y."/>
            <person name="Usmani K."/>
            <person name="Vattathil S."/>
            <person name="Villasana D."/>
            <person name="Walker D.L."/>
            <person name="Wang S."/>
            <person name="Wang K."/>
            <person name="White C.S."/>
            <person name="Williams A.C."/>
            <person name="Williamson J."/>
            <person name="Wilson K."/>
            <person name="Woghiren I.O."/>
            <person name="Woodworth J.R."/>
            <person name="Worley K.C."/>
            <person name="Wright R.A."/>
            <person name="Wu W."/>
            <person name="Young L."/>
            <person name="Zhang L."/>
            <person name="Zhang J."/>
            <person name="Zhu Y."/>
            <person name="Muzny D.M."/>
            <person name="Weinstock G."/>
            <person name="Gibbs R.A."/>
        </authorList>
    </citation>
    <scope>NUCLEOTIDE SEQUENCE [LARGE SCALE GENOMIC DNA]</scope>
    <source>
        <strain evidence="10">LSR1</strain>
    </source>
</reference>
<feature type="compositionally biased region" description="Low complexity" evidence="7">
    <location>
        <begin position="149"/>
        <end position="171"/>
    </location>
</feature>
<protein>
    <recommendedName>
        <fullName evidence="8">Exonuclease domain-containing protein</fullName>
    </recommendedName>
</protein>
<feature type="domain" description="Exonuclease" evidence="8">
    <location>
        <begin position="674"/>
        <end position="838"/>
    </location>
</feature>
<dbReference type="GO" id="GO:0010629">
    <property type="term" value="P:negative regulation of gene expression"/>
    <property type="evidence" value="ECO:0007669"/>
    <property type="project" value="UniProtKB-ARBA"/>
</dbReference>
<dbReference type="Gene3D" id="3.30.420.10">
    <property type="entry name" value="Ribonuclease H-like superfamily/Ribonuclease H"/>
    <property type="match status" value="1"/>
</dbReference>
<dbReference type="PANTHER" id="PTHR12801:SF115">
    <property type="entry name" value="FI18136P1-RELATED"/>
    <property type="match status" value="1"/>
</dbReference>
<feature type="compositionally biased region" description="Low complexity" evidence="7">
    <location>
        <begin position="250"/>
        <end position="262"/>
    </location>
</feature>
<reference evidence="9" key="2">
    <citation type="submission" date="2022-06" db="UniProtKB">
        <authorList>
            <consortium name="EnsemblMetazoa"/>
        </authorList>
    </citation>
    <scope>IDENTIFICATION</scope>
</reference>
<evidence type="ECO:0000313" key="10">
    <source>
        <dbReference type="Proteomes" id="UP000007819"/>
    </source>
</evidence>
<dbReference type="SMART" id="SM00479">
    <property type="entry name" value="EXOIII"/>
    <property type="match status" value="1"/>
</dbReference>
<dbReference type="GeneID" id="100572275"/>
<evidence type="ECO:0000256" key="5">
    <source>
        <dbReference type="ARBA" id="ARBA00022839"/>
    </source>
</evidence>
<feature type="compositionally biased region" description="Acidic residues" evidence="7">
    <location>
        <begin position="219"/>
        <end position="233"/>
    </location>
</feature>
<dbReference type="InterPro" id="IPR047021">
    <property type="entry name" value="REXO1/3/4-like"/>
</dbReference>
<dbReference type="RefSeq" id="XP_003243837.1">
    <property type="nucleotide sequence ID" value="XM_003243789.3"/>
</dbReference>
<keyword evidence="3" id="KW-0540">Nuclease</keyword>
<dbReference type="GO" id="GO:0005634">
    <property type="term" value="C:nucleus"/>
    <property type="evidence" value="ECO:0007669"/>
    <property type="project" value="UniProtKB-SubCell"/>
</dbReference>
<keyword evidence="4" id="KW-0378">Hydrolase</keyword>
<keyword evidence="5" id="KW-0269">Exonuclease</keyword>
<dbReference type="KEGG" id="api:100572275"/>
<evidence type="ECO:0000256" key="2">
    <source>
        <dbReference type="ARBA" id="ARBA00006357"/>
    </source>
</evidence>
<proteinExistence type="inferred from homology"/>
<keyword evidence="10" id="KW-1185">Reference proteome</keyword>
<evidence type="ECO:0000256" key="6">
    <source>
        <dbReference type="ARBA" id="ARBA00023242"/>
    </source>
</evidence>
<feature type="compositionally biased region" description="Low complexity" evidence="7">
    <location>
        <begin position="113"/>
        <end position="133"/>
    </location>
</feature>
<dbReference type="FunFam" id="3.30.420.10:FF:000031">
    <property type="entry name" value="RNA exonuclease 1"/>
    <property type="match status" value="1"/>
</dbReference>
<dbReference type="GO" id="GO:0004527">
    <property type="term" value="F:exonuclease activity"/>
    <property type="evidence" value="ECO:0007669"/>
    <property type="project" value="UniProtKB-KW"/>
</dbReference>
<dbReference type="InterPro" id="IPR012337">
    <property type="entry name" value="RNaseH-like_sf"/>
</dbReference>
<sequence length="838" mass="94123">MLLLRSRARRRNMFITMTMYLFLGLDVFVVDSMSVTAQKIFEVMDSGSDKILYLFGKRTIYTGFSIALSAFLALMLFKVVCQKLFYESNNSTIVVPTIPTIVQTDEQRHEQQPQEPTITTTKRLKTKQQQQSTSANKDDNQDTDDLVNSSPPSSISKKSKPSSAPLSPVKSRKSAAAAAAATSVSAAPVEPSAPGHDNFANDVEVHHNNNNNNNNNNKDDDEDCSNNDDDEDNSYQYQYHNRNKRTRRPSSSSTSSSSSSSSAKNDAVIVKPERQLNGGRKSSSPPPAVAPKVGVVGKKKQQPSQEPAATRNGLQLAQAHCENSTTVDHRIAIKEKNVKRSMAELTNKKEQSRLRNIESVKFMDYNEQNNNCSIIQNNNKSNDSNLETPTKKLGKRLRKKLNKNKEEVFGETKTTGITTHEKKSIIVENENQTLMMEKERVPPQSPAPQQLSFISKPGEVFEGSMRSQVHFTDYIIWNMLRAYFYMDKKQLYESGFPVQSMKPGYANCYRQNMRSKALNPVAKEFCLDTPEVSSTPPSSAPQKLARQVQKSHQQLQQSSNNHVTCVRCSSYYNVKDEYKSAMPGRCMYHFGKSYNNIYDCCGNDCNTSPGCTAAEQHVWNGFVDGDNEIGNFVQTDNVNSWSALFPYSSCPKEASSLKEEEKSLKSLLGTGLYRCLALDCEMCYTECGLELTKVTLVDLRGTVVYDTLVKPNRPIVDYNTRFSGITADHFARYPSKTLNQVRRDLLRHIRKDTVLVGHGLGTDLLVLRIIHSAVVDTSLLYPKDNCVRTTNYSRKYSLKHLASVLLGREIQLKNGHDSKEDARAAMDLALHYLIHYGF</sequence>
<dbReference type="CDD" id="cd06145">
    <property type="entry name" value="REX1_like"/>
    <property type="match status" value="1"/>
</dbReference>
<accession>A0A8R2A8D1</accession>
<comment type="similarity">
    <text evidence="2">Belongs to the REXO1/REXO3 family.</text>
</comment>
<organism evidence="9 10">
    <name type="scientific">Acyrthosiphon pisum</name>
    <name type="common">Pea aphid</name>
    <dbReference type="NCBI Taxonomy" id="7029"/>
    <lineage>
        <taxon>Eukaryota</taxon>
        <taxon>Metazoa</taxon>
        <taxon>Ecdysozoa</taxon>
        <taxon>Arthropoda</taxon>
        <taxon>Hexapoda</taxon>
        <taxon>Insecta</taxon>
        <taxon>Pterygota</taxon>
        <taxon>Neoptera</taxon>
        <taxon>Paraneoptera</taxon>
        <taxon>Hemiptera</taxon>
        <taxon>Sternorrhyncha</taxon>
        <taxon>Aphidomorpha</taxon>
        <taxon>Aphidoidea</taxon>
        <taxon>Aphididae</taxon>
        <taxon>Macrosiphini</taxon>
        <taxon>Acyrthosiphon</taxon>
    </lineage>
</organism>
<evidence type="ECO:0000256" key="7">
    <source>
        <dbReference type="SAM" id="MobiDB-lite"/>
    </source>
</evidence>
<dbReference type="InterPro" id="IPR036397">
    <property type="entry name" value="RNaseH_sf"/>
</dbReference>
<evidence type="ECO:0000259" key="8">
    <source>
        <dbReference type="SMART" id="SM00479"/>
    </source>
</evidence>
<evidence type="ECO:0000313" key="9">
    <source>
        <dbReference type="EnsemblMetazoa" id="XP_003243837.1"/>
    </source>
</evidence>
<evidence type="ECO:0000256" key="3">
    <source>
        <dbReference type="ARBA" id="ARBA00022722"/>
    </source>
</evidence>
<feature type="region of interest" description="Disordered" evidence="7">
    <location>
        <begin position="104"/>
        <end position="171"/>
    </location>
</feature>
<evidence type="ECO:0000256" key="1">
    <source>
        <dbReference type="ARBA" id="ARBA00004123"/>
    </source>
</evidence>
<dbReference type="AlphaFoldDB" id="A0A8R2A8D1"/>
<dbReference type="Pfam" id="PF00929">
    <property type="entry name" value="RNase_T"/>
    <property type="match status" value="1"/>
</dbReference>
<keyword evidence="6" id="KW-0539">Nucleus</keyword>
<comment type="subcellular location">
    <subcellularLocation>
        <location evidence="1">Nucleus</location>
    </subcellularLocation>
</comment>
<dbReference type="OrthoDB" id="206335at2759"/>